<dbReference type="InterPro" id="IPR022234">
    <property type="entry name" value="DUF3759"/>
</dbReference>
<proteinExistence type="predicted"/>
<feature type="non-terminal residue" evidence="2">
    <location>
        <position position="1"/>
    </location>
</feature>
<evidence type="ECO:0000313" key="3">
    <source>
        <dbReference type="Proteomes" id="UP000269721"/>
    </source>
</evidence>
<dbReference type="Proteomes" id="UP000269721">
    <property type="component" value="Unassembled WGS sequence"/>
</dbReference>
<gene>
    <name evidence="2" type="ORF">BDK51DRAFT_24710</name>
</gene>
<organism evidence="2 3">
    <name type="scientific">Blyttiomyces helicus</name>
    <dbReference type="NCBI Taxonomy" id="388810"/>
    <lineage>
        <taxon>Eukaryota</taxon>
        <taxon>Fungi</taxon>
        <taxon>Fungi incertae sedis</taxon>
        <taxon>Chytridiomycota</taxon>
        <taxon>Chytridiomycota incertae sedis</taxon>
        <taxon>Chytridiomycetes</taxon>
        <taxon>Chytridiomycetes incertae sedis</taxon>
        <taxon>Blyttiomyces</taxon>
    </lineage>
</organism>
<feature type="region of interest" description="Disordered" evidence="1">
    <location>
        <begin position="63"/>
        <end position="95"/>
    </location>
</feature>
<keyword evidence="3" id="KW-1185">Reference proteome</keyword>
<feature type="compositionally biased region" description="Basic and acidic residues" evidence="1">
    <location>
        <begin position="63"/>
        <end position="75"/>
    </location>
</feature>
<sequence>VYGANKTHHSSWTHEIIAGAAGFEAMKSYEKHVAANGKPASHAAAKEILAAFAAAEGDKLAETKGMDAVSREKAKHDAKKRAEKMYDEQYSGVEL</sequence>
<dbReference type="Pfam" id="PF12585">
    <property type="entry name" value="DUF3759"/>
    <property type="match status" value="1"/>
</dbReference>
<evidence type="ECO:0000313" key="2">
    <source>
        <dbReference type="EMBL" id="RKO85543.1"/>
    </source>
</evidence>
<dbReference type="OrthoDB" id="9895617at2759"/>
<dbReference type="PANTHER" id="PTHR37450:SF1">
    <property type="entry name" value="CIPC PROTEIN"/>
    <property type="match status" value="1"/>
</dbReference>
<name>A0A4P9W2X6_9FUNG</name>
<dbReference type="AlphaFoldDB" id="A0A4P9W2X6"/>
<evidence type="ECO:0000256" key="1">
    <source>
        <dbReference type="SAM" id="MobiDB-lite"/>
    </source>
</evidence>
<dbReference type="EMBL" id="KZ998977">
    <property type="protein sequence ID" value="RKO85543.1"/>
    <property type="molecule type" value="Genomic_DNA"/>
</dbReference>
<dbReference type="PANTHER" id="PTHR37450">
    <property type="entry name" value="CIPC PROTEIN"/>
    <property type="match status" value="1"/>
</dbReference>
<accession>A0A4P9W2X6</accession>
<evidence type="ECO:0008006" key="4">
    <source>
        <dbReference type="Google" id="ProtNLM"/>
    </source>
</evidence>
<reference evidence="3" key="1">
    <citation type="journal article" date="2018" name="Nat. Microbiol.">
        <title>Leveraging single-cell genomics to expand the fungal tree of life.</title>
        <authorList>
            <person name="Ahrendt S.R."/>
            <person name="Quandt C.A."/>
            <person name="Ciobanu D."/>
            <person name="Clum A."/>
            <person name="Salamov A."/>
            <person name="Andreopoulos B."/>
            <person name="Cheng J.F."/>
            <person name="Woyke T."/>
            <person name="Pelin A."/>
            <person name="Henrissat B."/>
            <person name="Reynolds N.K."/>
            <person name="Benny G.L."/>
            <person name="Smith M.E."/>
            <person name="James T.Y."/>
            <person name="Grigoriev I.V."/>
        </authorList>
    </citation>
    <scope>NUCLEOTIDE SEQUENCE [LARGE SCALE GENOMIC DNA]</scope>
</reference>
<protein>
    <recommendedName>
        <fullName evidence="4">CipC-like antibiotic response protein</fullName>
    </recommendedName>
</protein>